<proteinExistence type="inferred from homology"/>
<evidence type="ECO:0000313" key="4">
    <source>
        <dbReference type="Proteomes" id="UP000318080"/>
    </source>
</evidence>
<keyword evidence="3" id="KW-0032">Aminotransferase</keyword>
<dbReference type="EMBL" id="VHIR01000001">
    <property type="protein sequence ID" value="TQE44632.1"/>
    <property type="molecule type" value="Genomic_DNA"/>
</dbReference>
<dbReference type="Gene3D" id="3.10.310.10">
    <property type="entry name" value="Diaminopimelate Epimerase, Chain A, domain 1"/>
    <property type="match status" value="2"/>
</dbReference>
<evidence type="ECO:0000313" key="3">
    <source>
        <dbReference type="EMBL" id="TQE44632.1"/>
    </source>
</evidence>
<accession>A0A540RA60</accession>
<sequence length="370" mass="38047">MTTGENSNDIQWLKACFIRGGTSKGVFFNAADLPADRAERNALFCAMMGSPDPNGRQLDGMGGGISSLSKVMIVDTASDDEHDLTYTFAQVAVDTTSVDYSANCGNLSSAIAPFALEAGLLTLPDGEHAVRLFNTNTSKTVIARLTVVGGRAQVHGDFALPGVAGTGSPITLEYPDPAGSRTSGLLPTGNATDIVHDEGGDIEVSLVDACLPMVFVRASDVNADPTQLSFDGTEVMARLERIRAAGAKLMGMEPAQAAPKIAVVAPPTAAPLLDGTQLEAEGHDVLVRTLSMQKTHKAVPGTGAMCIAAAASIKGGIIAEAIGSSELRSVRIGTPSGAVTAGARYDGNALAATQLVRSARILMRGEVAAP</sequence>
<reference evidence="3 4" key="1">
    <citation type="submission" date="2019-06" db="EMBL/GenBank/DDBJ databases">
        <title>Draft genome of C. phoceense Strain 272.</title>
        <authorList>
            <person name="Pacheco L.G.C."/>
            <person name="Barberis C.M."/>
            <person name="Almuzara M.N."/>
            <person name="Traglia G.M."/>
            <person name="Santos C.S."/>
            <person name="Rocha D.J.P.G."/>
            <person name="Aguiar E.R.G.R."/>
            <person name="Vay C.A."/>
        </authorList>
    </citation>
    <scope>NUCLEOTIDE SEQUENCE [LARGE SCALE GENOMIC DNA]</scope>
    <source>
        <strain evidence="3 4">272</strain>
    </source>
</reference>
<dbReference type="SUPFAM" id="SSF54506">
    <property type="entry name" value="Diaminopimelate epimerase-like"/>
    <property type="match status" value="2"/>
</dbReference>
<dbReference type="PANTHER" id="PTHR43709:SF2">
    <property type="entry name" value="DUF453 DOMAIN PROTEIN (AFU_ORTHOLOGUE AFUA_6G00360)"/>
    <property type="match status" value="1"/>
</dbReference>
<dbReference type="Pfam" id="PF04303">
    <property type="entry name" value="PrpF"/>
    <property type="match status" value="1"/>
</dbReference>
<keyword evidence="3" id="KW-0808">Transferase</keyword>
<organism evidence="3 4">
    <name type="scientific">Corynebacterium phoceense</name>
    <dbReference type="NCBI Taxonomy" id="1686286"/>
    <lineage>
        <taxon>Bacteria</taxon>
        <taxon>Bacillati</taxon>
        <taxon>Actinomycetota</taxon>
        <taxon>Actinomycetes</taxon>
        <taxon>Mycobacteriales</taxon>
        <taxon>Corynebacteriaceae</taxon>
        <taxon>Corynebacterium</taxon>
    </lineage>
</organism>
<dbReference type="Proteomes" id="UP000318080">
    <property type="component" value="Unassembled WGS sequence"/>
</dbReference>
<dbReference type="RefSeq" id="WP_141628449.1">
    <property type="nucleotide sequence ID" value="NZ_VHIR01000001.1"/>
</dbReference>
<dbReference type="GO" id="GO:0016853">
    <property type="term" value="F:isomerase activity"/>
    <property type="evidence" value="ECO:0007669"/>
    <property type="project" value="UniProtKB-KW"/>
</dbReference>
<gene>
    <name evidence="3" type="ORF">EJK80_00635</name>
</gene>
<dbReference type="AlphaFoldDB" id="A0A540RA60"/>
<comment type="similarity">
    <text evidence="1">Belongs to the PrpF family.</text>
</comment>
<comment type="caution">
    <text evidence="3">The sequence shown here is derived from an EMBL/GenBank/DDBJ whole genome shotgun (WGS) entry which is preliminary data.</text>
</comment>
<evidence type="ECO:0000256" key="1">
    <source>
        <dbReference type="ARBA" id="ARBA00007673"/>
    </source>
</evidence>
<keyword evidence="2" id="KW-0413">Isomerase</keyword>
<dbReference type="GO" id="GO:0008483">
    <property type="term" value="F:transaminase activity"/>
    <property type="evidence" value="ECO:0007669"/>
    <property type="project" value="UniProtKB-KW"/>
</dbReference>
<evidence type="ECO:0000256" key="2">
    <source>
        <dbReference type="ARBA" id="ARBA00023235"/>
    </source>
</evidence>
<dbReference type="InterPro" id="IPR007400">
    <property type="entry name" value="PrpF-like"/>
</dbReference>
<name>A0A540RA60_9CORY</name>
<keyword evidence="4" id="KW-1185">Reference proteome</keyword>
<protein>
    <submittedName>
        <fullName evidence="3">Acetylornithine aminotransferase</fullName>
    </submittedName>
</protein>
<dbReference type="PANTHER" id="PTHR43709">
    <property type="entry name" value="ACONITATE ISOMERASE-RELATED"/>
    <property type="match status" value="1"/>
</dbReference>
<dbReference type="STRING" id="1686286.GCA_900092335_02214"/>